<dbReference type="SUPFAM" id="SSF54523">
    <property type="entry name" value="Pili subunits"/>
    <property type="match status" value="1"/>
</dbReference>
<reference evidence="2" key="1">
    <citation type="submission" date="2022-05" db="EMBL/GenBank/DDBJ databases">
        <title>Brevundimonas albigilva TT17 genome sequence.</title>
        <authorList>
            <person name="Lee K."/>
            <person name="Son H."/>
        </authorList>
    </citation>
    <scope>NUCLEOTIDE SEQUENCE</scope>
    <source>
        <strain evidence="2">TT17</strain>
    </source>
</reference>
<sequence length="169" mass="18100">MPTSTPTSGKAAGRAGFSLMEILVVLVILALSTAVIMPSTSRMLDQATAHAVFFEFQRQVSDLRREANRTSLPIRLVDPVAASGRQDPAEADDARTLTLRSPWRYTLAPALDIAAGGVCSPTTANLINGDRVVMTLRSVGDDCRFIRLQSDLRRDRPTGAAPPLAPSSP</sequence>
<name>A0ABY4SP84_9CAUL</name>
<gene>
    <name evidence="2" type="ORF">M8231_12585</name>
</gene>
<keyword evidence="1" id="KW-0812">Transmembrane</keyword>
<organism evidence="2 3">
    <name type="scientific">Brevundimonas albigilva</name>
    <dbReference type="NCBI Taxonomy" id="1312364"/>
    <lineage>
        <taxon>Bacteria</taxon>
        <taxon>Pseudomonadati</taxon>
        <taxon>Pseudomonadota</taxon>
        <taxon>Alphaproteobacteria</taxon>
        <taxon>Caulobacterales</taxon>
        <taxon>Caulobacteraceae</taxon>
        <taxon>Brevundimonas</taxon>
    </lineage>
</organism>
<evidence type="ECO:0000313" key="3">
    <source>
        <dbReference type="Proteomes" id="UP001055429"/>
    </source>
</evidence>
<dbReference type="Proteomes" id="UP001055429">
    <property type="component" value="Chromosome"/>
</dbReference>
<dbReference type="InterPro" id="IPR012902">
    <property type="entry name" value="N_methyl_site"/>
</dbReference>
<protein>
    <submittedName>
        <fullName evidence="2">Type II secretion system GspH family protein</fullName>
    </submittedName>
</protein>
<keyword evidence="3" id="KW-1185">Reference proteome</keyword>
<accession>A0ABY4SP84</accession>
<dbReference type="EMBL" id="CP097649">
    <property type="protein sequence ID" value="URI14643.1"/>
    <property type="molecule type" value="Genomic_DNA"/>
</dbReference>
<evidence type="ECO:0000313" key="2">
    <source>
        <dbReference type="EMBL" id="URI14643.1"/>
    </source>
</evidence>
<keyword evidence="1" id="KW-1133">Transmembrane helix</keyword>
<evidence type="ECO:0000256" key="1">
    <source>
        <dbReference type="SAM" id="Phobius"/>
    </source>
</evidence>
<dbReference type="RefSeq" id="WP_250201589.1">
    <property type="nucleotide sequence ID" value="NZ_CP097649.1"/>
</dbReference>
<dbReference type="NCBIfam" id="TIGR02532">
    <property type="entry name" value="IV_pilin_GFxxxE"/>
    <property type="match status" value="1"/>
</dbReference>
<proteinExistence type="predicted"/>
<dbReference type="InterPro" id="IPR045584">
    <property type="entry name" value="Pilin-like"/>
</dbReference>
<feature type="transmembrane region" description="Helical" evidence="1">
    <location>
        <begin position="15"/>
        <end position="36"/>
    </location>
</feature>
<keyword evidence="1" id="KW-0472">Membrane</keyword>